<name>A0A8S1RRT3_9CILI</name>
<gene>
    <name evidence="1" type="ORF">PSON_ATCC_30995.1.T2460015</name>
</gene>
<comment type="caution">
    <text evidence="1">The sequence shown here is derived from an EMBL/GenBank/DDBJ whole genome shotgun (WGS) entry which is preliminary data.</text>
</comment>
<dbReference type="Proteomes" id="UP000692954">
    <property type="component" value="Unassembled WGS sequence"/>
</dbReference>
<organism evidence="1 2">
    <name type="scientific">Paramecium sonneborni</name>
    <dbReference type="NCBI Taxonomy" id="65129"/>
    <lineage>
        <taxon>Eukaryota</taxon>
        <taxon>Sar</taxon>
        <taxon>Alveolata</taxon>
        <taxon>Ciliophora</taxon>
        <taxon>Intramacronucleata</taxon>
        <taxon>Oligohymenophorea</taxon>
        <taxon>Peniculida</taxon>
        <taxon>Parameciidae</taxon>
        <taxon>Paramecium</taxon>
    </lineage>
</organism>
<keyword evidence="2" id="KW-1185">Reference proteome</keyword>
<evidence type="ECO:0000313" key="1">
    <source>
        <dbReference type="EMBL" id="CAD8129839.1"/>
    </source>
</evidence>
<sequence length="215" mass="26138">MLVKNFVDKNLSPFNNDLRQLLPLLQEQKYHVEVLDYQNECQIKGLQQLQKKDHDFAFILEWTQSIFNQEYFVQYMNQILVFFNQKIVLNQEKIQDQQNQIKIQDQLIYCLKQLLNLSTKGLDFRCKIELESIMKMVKIFYYIYNNWYNLLNVNIFNIINTPRHIIFHIYFMTKLFDVGRIGNSIIIKFEQSDIQSISPQNHYLDDYFYFCRLSI</sequence>
<dbReference type="EMBL" id="CAJJDN010000246">
    <property type="protein sequence ID" value="CAD8129839.1"/>
    <property type="molecule type" value="Genomic_DNA"/>
</dbReference>
<dbReference type="AlphaFoldDB" id="A0A8S1RRT3"/>
<protein>
    <submittedName>
        <fullName evidence="1">Uncharacterized protein</fullName>
    </submittedName>
</protein>
<evidence type="ECO:0000313" key="2">
    <source>
        <dbReference type="Proteomes" id="UP000692954"/>
    </source>
</evidence>
<accession>A0A8S1RRT3</accession>
<proteinExistence type="predicted"/>
<reference evidence="1" key="1">
    <citation type="submission" date="2021-01" db="EMBL/GenBank/DDBJ databases">
        <authorList>
            <consortium name="Genoscope - CEA"/>
            <person name="William W."/>
        </authorList>
    </citation>
    <scope>NUCLEOTIDE SEQUENCE</scope>
</reference>